<reference evidence="1" key="1">
    <citation type="submission" date="2022-06" db="EMBL/GenBank/DDBJ databases">
        <title>Phylogenomic reconstructions and comparative analyses of Kickxellomycotina fungi.</title>
        <authorList>
            <person name="Reynolds N.K."/>
            <person name="Stajich J.E."/>
            <person name="Barry K."/>
            <person name="Grigoriev I.V."/>
            <person name="Crous P."/>
            <person name="Smith M.E."/>
        </authorList>
    </citation>
    <scope>NUCLEOTIDE SEQUENCE</scope>
    <source>
        <strain evidence="1">RSA 2271</strain>
    </source>
</reference>
<accession>A0ACC1HPD8</accession>
<organism evidence="1 2">
    <name type="scientific">Spiromyces aspiralis</name>
    <dbReference type="NCBI Taxonomy" id="68401"/>
    <lineage>
        <taxon>Eukaryota</taxon>
        <taxon>Fungi</taxon>
        <taxon>Fungi incertae sedis</taxon>
        <taxon>Zoopagomycota</taxon>
        <taxon>Kickxellomycotina</taxon>
        <taxon>Kickxellomycetes</taxon>
        <taxon>Kickxellales</taxon>
        <taxon>Kickxellaceae</taxon>
        <taxon>Spiromyces</taxon>
    </lineage>
</organism>
<gene>
    <name evidence="1" type="ORF">EV182_005961</name>
</gene>
<dbReference type="Proteomes" id="UP001145114">
    <property type="component" value="Unassembled WGS sequence"/>
</dbReference>
<keyword evidence="2" id="KW-1185">Reference proteome</keyword>
<evidence type="ECO:0000313" key="2">
    <source>
        <dbReference type="Proteomes" id="UP001145114"/>
    </source>
</evidence>
<comment type="caution">
    <text evidence="1">The sequence shown here is derived from an EMBL/GenBank/DDBJ whole genome shotgun (WGS) entry which is preliminary data.</text>
</comment>
<sequence>FAECAANRTVSFLWACPEQKSAMELCLKRASTYQDMDRIQVQYIKDKRKRHQEQQQKQPANS</sequence>
<proteinExistence type="predicted"/>
<name>A0ACC1HPD8_9FUNG</name>
<protein>
    <submittedName>
        <fullName evidence="1">Uncharacterized protein</fullName>
    </submittedName>
</protein>
<feature type="non-terminal residue" evidence="1">
    <location>
        <position position="1"/>
    </location>
</feature>
<evidence type="ECO:0000313" key="1">
    <source>
        <dbReference type="EMBL" id="KAJ1677536.1"/>
    </source>
</evidence>
<dbReference type="EMBL" id="JAMZIH010002301">
    <property type="protein sequence ID" value="KAJ1677536.1"/>
    <property type="molecule type" value="Genomic_DNA"/>
</dbReference>